<reference evidence="2 3" key="1">
    <citation type="submission" date="2018-03" db="EMBL/GenBank/DDBJ databases">
        <title>Genomic Encyclopedia of Archaeal and Bacterial Type Strains, Phase II (KMG-II): from individual species to whole genera.</title>
        <authorList>
            <person name="Goeker M."/>
        </authorList>
    </citation>
    <scope>NUCLEOTIDE SEQUENCE [LARGE SCALE GENOMIC DNA]</scope>
    <source>
        <strain evidence="2 3">DSM 43146</strain>
    </source>
</reference>
<name>A0A2T0JDB3_9ACTN</name>
<feature type="chain" id="PRO_5015665369" evidence="1">
    <location>
        <begin position="25"/>
        <end position="178"/>
    </location>
</feature>
<keyword evidence="3" id="KW-1185">Reference proteome</keyword>
<protein>
    <submittedName>
        <fullName evidence="2">Uncharacterized protein</fullName>
    </submittedName>
</protein>
<comment type="caution">
    <text evidence="2">The sequence shown here is derived from an EMBL/GenBank/DDBJ whole genome shotgun (WGS) entry which is preliminary data.</text>
</comment>
<keyword evidence="1" id="KW-0732">Signal</keyword>
<dbReference type="AlphaFoldDB" id="A0A2T0JDB3"/>
<gene>
    <name evidence="2" type="ORF">CLV67_14510</name>
</gene>
<evidence type="ECO:0000256" key="1">
    <source>
        <dbReference type="SAM" id="SignalP"/>
    </source>
</evidence>
<evidence type="ECO:0000313" key="3">
    <source>
        <dbReference type="Proteomes" id="UP000239415"/>
    </source>
</evidence>
<dbReference type="RefSeq" id="WP_146169654.1">
    <property type="nucleotide sequence ID" value="NZ_BOMO01000163.1"/>
</dbReference>
<accession>A0A2T0JDB3</accession>
<feature type="signal peptide" evidence="1">
    <location>
        <begin position="1"/>
        <end position="24"/>
    </location>
</feature>
<organism evidence="2 3">
    <name type="scientific">Actinoplanes italicus</name>
    <dbReference type="NCBI Taxonomy" id="113567"/>
    <lineage>
        <taxon>Bacteria</taxon>
        <taxon>Bacillati</taxon>
        <taxon>Actinomycetota</taxon>
        <taxon>Actinomycetes</taxon>
        <taxon>Micromonosporales</taxon>
        <taxon>Micromonosporaceae</taxon>
        <taxon>Actinoplanes</taxon>
    </lineage>
</organism>
<dbReference type="Proteomes" id="UP000239415">
    <property type="component" value="Unassembled WGS sequence"/>
</dbReference>
<dbReference type="OrthoDB" id="3296665at2"/>
<evidence type="ECO:0000313" key="2">
    <source>
        <dbReference type="EMBL" id="PRX05530.1"/>
    </source>
</evidence>
<dbReference type="EMBL" id="PVMZ01000045">
    <property type="protein sequence ID" value="PRX05530.1"/>
    <property type="molecule type" value="Genomic_DNA"/>
</dbReference>
<sequence>MRLLPVLISAAVAGSIASATPAHAGVTFDFHTNTGFADAEDVRQGLGWDAAKLRTEAPKLTFKHNTRVTETWSVTCDDGRPFEAERIEQSMTEFLVAAVTYRPGGTEVAGFRITGSDMGMSSTMAPFLPDVTCPESDHGKTIRSSRQLATTTTRYLLAEAGTTSASLAELRTGPEVGE</sequence>
<proteinExistence type="predicted"/>